<dbReference type="Pfam" id="PF03413">
    <property type="entry name" value="PepSY"/>
    <property type="match status" value="1"/>
</dbReference>
<evidence type="ECO:0000256" key="15">
    <source>
        <dbReference type="PIRSR" id="PIRSR623612-1"/>
    </source>
</evidence>
<dbReference type="Proteomes" id="UP000475765">
    <property type="component" value="Unassembled WGS sequence"/>
</dbReference>
<dbReference type="PANTHER" id="PTHR33794">
    <property type="entry name" value="BACILLOLYSIN"/>
    <property type="match status" value="1"/>
</dbReference>
<proteinExistence type="inferred from homology"/>
<comment type="catalytic activity">
    <reaction evidence="13">
        <text>Similar, but not identical, to that of thermolysin.</text>
        <dbReference type="EC" id="3.4.24.28"/>
    </reaction>
</comment>
<evidence type="ECO:0000259" key="19">
    <source>
        <dbReference type="Pfam" id="PF03413"/>
    </source>
</evidence>
<dbReference type="InterPro" id="IPR013856">
    <property type="entry name" value="Peptidase_M4_domain"/>
</dbReference>
<dbReference type="CDD" id="cd09597">
    <property type="entry name" value="M4_TLP"/>
    <property type="match status" value="1"/>
</dbReference>
<evidence type="ECO:0000259" key="17">
    <source>
        <dbReference type="Pfam" id="PF01447"/>
    </source>
</evidence>
<dbReference type="Gene3D" id="3.10.170.10">
    <property type="match status" value="1"/>
</dbReference>
<evidence type="ECO:0000256" key="6">
    <source>
        <dbReference type="ARBA" id="ARBA00022670"/>
    </source>
</evidence>
<dbReference type="GO" id="GO:0046872">
    <property type="term" value="F:metal ion binding"/>
    <property type="evidence" value="ECO:0007669"/>
    <property type="project" value="UniProtKB-UniRule"/>
</dbReference>
<feature type="domain" description="FTP" evidence="20">
    <location>
        <begin position="84"/>
        <end position="134"/>
    </location>
</feature>
<comment type="caution">
    <text evidence="21">The sequence shown here is derived from an EMBL/GenBank/DDBJ whole genome shotgun (WGS) entry which is preliminary data.</text>
</comment>
<dbReference type="Pfam" id="PF02868">
    <property type="entry name" value="Peptidase_M4_C"/>
    <property type="match status" value="1"/>
</dbReference>
<dbReference type="GO" id="GO:0005576">
    <property type="term" value="C:extracellular region"/>
    <property type="evidence" value="ECO:0007669"/>
    <property type="project" value="UniProtKB-SubCell"/>
</dbReference>
<keyword evidence="12 16" id="KW-0482">Metalloprotease</keyword>
<evidence type="ECO:0000313" key="21">
    <source>
        <dbReference type="EMBL" id="KAB2388369.1"/>
    </source>
</evidence>
<organism evidence="21 22">
    <name type="scientific">Bacillus cereus</name>
    <dbReference type="NCBI Taxonomy" id="1396"/>
    <lineage>
        <taxon>Bacteria</taxon>
        <taxon>Bacillati</taxon>
        <taxon>Bacillota</taxon>
        <taxon>Bacilli</taxon>
        <taxon>Bacillales</taxon>
        <taxon>Bacillaceae</taxon>
        <taxon>Bacillus</taxon>
        <taxon>Bacillus cereus group</taxon>
    </lineage>
</organism>
<feature type="chain" id="PRO_5041013128" description="Neutral metalloproteinase" evidence="16">
    <location>
        <begin position="28"/>
        <end position="567"/>
    </location>
</feature>
<evidence type="ECO:0000256" key="16">
    <source>
        <dbReference type="RuleBase" id="RU366073"/>
    </source>
</evidence>
<evidence type="ECO:0000256" key="4">
    <source>
        <dbReference type="ARBA" id="ARBA00009388"/>
    </source>
</evidence>
<evidence type="ECO:0000256" key="9">
    <source>
        <dbReference type="ARBA" id="ARBA00022801"/>
    </source>
</evidence>
<dbReference type="PRINTS" id="PR00730">
    <property type="entry name" value="THERMOLYSIN"/>
</dbReference>
<keyword evidence="5 16" id="KW-0964">Secreted</keyword>
<comment type="subcellular location">
    <subcellularLocation>
        <location evidence="3 16">Secreted</location>
    </subcellularLocation>
</comment>
<feature type="domain" description="Peptidase M4" evidence="17">
    <location>
        <begin position="258"/>
        <end position="401"/>
    </location>
</feature>
<comment type="cofactor">
    <cofactor evidence="1">
        <name>Ca(2+)</name>
        <dbReference type="ChEBI" id="CHEBI:29108"/>
    </cofactor>
</comment>
<dbReference type="PANTHER" id="PTHR33794:SF3">
    <property type="entry name" value="NEUTRAL PROTEASE B"/>
    <property type="match status" value="1"/>
</dbReference>
<evidence type="ECO:0000256" key="5">
    <source>
        <dbReference type="ARBA" id="ARBA00022525"/>
    </source>
</evidence>
<keyword evidence="7" id="KW-0479">Metal-binding</keyword>
<dbReference type="GO" id="GO:0006508">
    <property type="term" value="P:proteolysis"/>
    <property type="evidence" value="ECO:0007669"/>
    <property type="project" value="UniProtKB-KW"/>
</dbReference>
<evidence type="ECO:0000256" key="14">
    <source>
        <dbReference type="ARBA" id="ARBA00058263"/>
    </source>
</evidence>
<dbReference type="FunFam" id="1.10.390.10:FF:000012">
    <property type="entry name" value="Thermolysin"/>
    <property type="match status" value="1"/>
</dbReference>
<feature type="domain" description="PepSY" evidence="19">
    <location>
        <begin position="153"/>
        <end position="219"/>
    </location>
</feature>
<dbReference type="InterPro" id="IPR050728">
    <property type="entry name" value="Zinc_Metalloprotease_M4"/>
</dbReference>
<sequence>MKKKSLALVLATGMAVTTFGGTGSAFADSKNVLSTKKYNETVQSPEFISGDLTGATGKKAESVVFDYLNAAKGDYKLGEKSAQDSFKVKQVKKDAVTDSTVVRMQQVYEGVPVWGSTQVAHVSKDGSLKVLSGTVAPDLDKKEKLKNKNKIEGAKAIEIAQQDLGVTPKYEVEPKADLYVYQNGEETTYAYVVNLNFLDPSPGNYYYFIEADSGKVLNKYNKLDHVATNEDKSPVKQEAPKQDAKAVVKPVTGTNKVGTGKGVLGDTKSLNTTLSGSSYYLQDNTRGATIFTYDAKNRTTLPGTLWVDADNVFNAAYDAAAVDAHYYAGKTYDYYKATFNRNSINDAGAPLKSTVHYGSKYNNAFWNGSQMVYGDGDGVTFTSLSGGIDVIGHELTHAVTEYSSDLIYQNESGALNEAISDVFGTLVEYYDNRNPDWEIGEDIYTPGKAGDALRSMSDPTKYGDPDHYSKRYTGTSDNGGVHTNSGIINKAAYLLANGGTHYGVTVNGIGKDKVGAIYYRANTQYFTQSTTFSQARAGLVQAAADLYGASSAEVAAVKQSYSAVGVN</sequence>
<dbReference type="FunFam" id="3.10.170.10:FF:000001">
    <property type="entry name" value="Peptidase M4"/>
    <property type="match status" value="1"/>
</dbReference>
<dbReference type="EMBL" id="WBPP01000046">
    <property type="protein sequence ID" value="KAB2388369.1"/>
    <property type="molecule type" value="Genomic_DNA"/>
</dbReference>
<comment type="cofactor">
    <cofactor evidence="2 16">
        <name>Zn(2+)</name>
        <dbReference type="ChEBI" id="CHEBI:29105"/>
    </cofactor>
</comment>
<evidence type="ECO:0000256" key="10">
    <source>
        <dbReference type="ARBA" id="ARBA00022833"/>
    </source>
</evidence>
<keyword evidence="11" id="KW-0106">Calcium</keyword>
<dbReference type="InterPro" id="IPR027268">
    <property type="entry name" value="Peptidase_M4/M1_CTD_sf"/>
</dbReference>
<dbReference type="Gene3D" id="3.10.450.40">
    <property type="match status" value="1"/>
</dbReference>
<comment type="similarity">
    <text evidence="4 16">Belongs to the peptidase M4 family.</text>
</comment>
<dbReference type="Pfam" id="PF01447">
    <property type="entry name" value="Peptidase_M4"/>
    <property type="match status" value="1"/>
</dbReference>
<evidence type="ECO:0000256" key="3">
    <source>
        <dbReference type="ARBA" id="ARBA00004613"/>
    </source>
</evidence>
<reference evidence="21 22" key="1">
    <citation type="submission" date="2019-10" db="EMBL/GenBank/DDBJ databases">
        <title>Bacillus from the desert of Cuatro Cinegas, Coahuila.</title>
        <authorList>
            <person name="Olmedo-Alvarez G."/>
            <person name="Saldana S."/>
            <person name="Barcelo D."/>
        </authorList>
    </citation>
    <scope>NUCLEOTIDE SEQUENCE [LARGE SCALE GENOMIC DNA]</scope>
    <source>
        <strain evidence="21 22">CH417_13T</strain>
    </source>
</reference>
<evidence type="ECO:0000313" key="22">
    <source>
        <dbReference type="Proteomes" id="UP000475765"/>
    </source>
</evidence>
<evidence type="ECO:0000256" key="7">
    <source>
        <dbReference type="ARBA" id="ARBA00022723"/>
    </source>
</evidence>
<dbReference type="SUPFAM" id="SSF55486">
    <property type="entry name" value="Metalloproteases ('zincins'), catalytic domain"/>
    <property type="match status" value="1"/>
</dbReference>
<evidence type="ECO:0000259" key="18">
    <source>
        <dbReference type="Pfam" id="PF02868"/>
    </source>
</evidence>
<dbReference type="Gene3D" id="3.10.450.490">
    <property type="match status" value="1"/>
</dbReference>
<feature type="active site" evidence="15">
    <location>
        <position position="394"/>
    </location>
</feature>
<evidence type="ECO:0000256" key="8">
    <source>
        <dbReference type="ARBA" id="ARBA00022729"/>
    </source>
</evidence>
<dbReference type="InterPro" id="IPR025711">
    <property type="entry name" value="PepSY"/>
</dbReference>
<dbReference type="RefSeq" id="WP_151522848.1">
    <property type="nucleotide sequence ID" value="NZ_WBPL01000045.1"/>
</dbReference>
<accession>A0A9W7UU54</accession>
<evidence type="ECO:0000256" key="12">
    <source>
        <dbReference type="ARBA" id="ARBA00023049"/>
    </source>
</evidence>
<evidence type="ECO:0000256" key="13">
    <source>
        <dbReference type="ARBA" id="ARBA00051328"/>
    </source>
</evidence>
<evidence type="ECO:0000256" key="1">
    <source>
        <dbReference type="ARBA" id="ARBA00001913"/>
    </source>
</evidence>
<dbReference type="GO" id="GO:0004222">
    <property type="term" value="F:metalloendopeptidase activity"/>
    <property type="evidence" value="ECO:0007669"/>
    <property type="project" value="UniProtKB-UniRule"/>
</dbReference>
<feature type="signal peptide" evidence="16">
    <location>
        <begin position="1"/>
        <end position="27"/>
    </location>
</feature>
<feature type="active site" description="Proton donor" evidence="15">
    <location>
        <position position="482"/>
    </location>
</feature>
<gene>
    <name evidence="21" type="ORF">F8172_30445</name>
</gene>
<dbReference type="InterPro" id="IPR023612">
    <property type="entry name" value="Peptidase_M4"/>
</dbReference>
<keyword evidence="6 16" id="KW-0645">Protease</keyword>
<evidence type="ECO:0000259" key="20">
    <source>
        <dbReference type="Pfam" id="PF07504"/>
    </source>
</evidence>
<comment type="function">
    <text evidence="14 16">Extracellular zinc metalloprotease.</text>
</comment>
<keyword evidence="8 16" id="KW-0732">Signal</keyword>
<dbReference type="InterPro" id="IPR001570">
    <property type="entry name" value="Peptidase_M4_C_domain"/>
</dbReference>
<dbReference type="Pfam" id="PF07504">
    <property type="entry name" value="FTP"/>
    <property type="match status" value="1"/>
</dbReference>
<dbReference type="InterPro" id="IPR011096">
    <property type="entry name" value="FTP_domain"/>
</dbReference>
<keyword evidence="9 16" id="KW-0378">Hydrolase</keyword>
<dbReference type="Gene3D" id="1.10.390.10">
    <property type="entry name" value="Neutral Protease Domain 2"/>
    <property type="match status" value="1"/>
</dbReference>
<evidence type="ECO:0000256" key="2">
    <source>
        <dbReference type="ARBA" id="ARBA00001947"/>
    </source>
</evidence>
<protein>
    <recommendedName>
        <fullName evidence="16">Neutral metalloproteinase</fullName>
        <ecNumber evidence="16">3.4.24.-</ecNumber>
    </recommendedName>
</protein>
<evidence type="ECO:0000256" key="11">
    <source>
        <dbReference type="ARBA" id="ARBA00022837"/>
    </source>
</evidence>
<dbReference type="EC" id="3.4.24.-" evidence="16"/>
<keyword evidence="10 16" id="KW-0862">Zinc</keyword>
<dbReference type="AlphaFoldDB" id="A0A9W7UU54"/>
<name>A0A9W7UU54_BACCE</name>
<feature type="domain" description="Peptidase M4 C-terminal" evidence="18">
    <location>
        <begin position="404"/>
        <end position="566"/>
    </location>
</feature>